<feature type="domain" description="TOG" evidence="2">
    <location>
        <begin position="1039"/>
        <end position="1260"/>
    </location>
</feature>
<dbReference type="InterPro" id="IPR011989">
    <property type="entry name" value="ARM-like"/>
</dbReference>
<dbReference type="GO" id="GO:0005929">
    <property type="term" value="C:cilium"/>
    <property type="evidence" value="ECO:0007669"/>
    <property type="project" value="TreeGrafter"/>
</dbReference>
<feature type="compositionally biased region" description="Basic and acidic residues" evidence="1">
    <location>
        <begin position="771"/>
        <end position="790"/>
    </location>
</feature>
<evidence type="ECO:0000313" key="4">
    <source>
        <dbReference type="Proteomes" id="UP000075883"/>
    </source>
</evidence>
<dbReference type="InterPro" id="IPR016024">
    <property type="entry name" value="ARM-type_fold"/>
</dbReference>
<name>A0A182MSH7_9DIPT</name>
<feature type="compositionally biased region" description="Polar residues" evidence="1">
    <location>
        <begin position="589"/>
        <end position="606"/>
    </location>
</feature>
<feature type="compositionally biased region" description="Low complexity" evidence="1">
    <location>
        <begin position="867"/>
        <end position="885"/>
    </location>
</feature>
<protein>
    <recommendedName>
        <fullName evidence="2">TOG domain-containing protein</fullName>
    </recommendedName>
</protein>
<dbReference type="EnsemblMetazoa" id="ACUA025210-RA">
    <property type="protein sequence ID" value="ACUA025210-PA"/>
    <property type="gene ID" value="ACUA025210"/>
</dbReference>
<feature type="region of interest" description="Disordered" evidence="1">
    <location>
        <begin position="2000"/>
        <end position="2076"/>
    </location>
</feature>
<evidence type="ECO:0000256" key="1">
    <source>
        <dbReference type="SAM" id="MobiDB-lite"/>
    </source>
</evidence>
<proteinExistence type="predicted"/>
<accession>A0A182MSH7</accession>
<evidence type="ECO:0000313" key="3">
    <source>
        <dbReference type="EnsemblMetazoa" id="ACUA025210-PA"/>
    </source>
</evidence>
<dbReference type="SMART" id="SM01349">
    <property type="entry name" value="TOG"/>
    <property type="match status" value="2"/>
</dbReference>
<feature type="region of interest" description="Disordered" evidence="1">
    <location>
        <begin position="309"/>
        <end position="333"/>
    </location>
</feature>
<feature type="compositionally biased region" description="Basic and acidic residues" evidence="1">
    <location>
        <begin position="1848"/>
        <end position="1864"/>
    </location>
</feature>
<feature type="compositionally biased region" description="Polar residues" evidence="1">
    <location>
        <begin position="1585"/>
        <end position="1596"/>
    </location>
</feature>
<dbReference type="Proteomes" id="UP000075883">
    <property type="component" value="Unassembled WGS sequence"/>
</dbReference>
<organism evidence="3 4">
    <name type="scientific">Anopheles culicifacies</name>
    <dbReference type="NCBI Taxonomy" id="139723"/>
    <lineage>
        <taxon>Eukaryota</taxon>
        <taxon>Metazoa</taxon>
        <taxon>Ecdysozoa</taxon>
        <taxon>Arthropoda</taxon>
        <taxon>Hexapoda</taxon>
        <taxon>Insecta</taxon>
        <taxon>Pterygota</taxon>
        <taxon>Neoptera</taxon>
        <taxon>Endopterygota</taxon>
        <taxon>Diptera</taxon>
        <taxon>Nematocera</taxon>
        <taxon>Culicoidea</taxon>
        <taxon>Culicidae</taxon>
        <taxon>Anophelinae</taxon>
        <taxon>Anopheles</taxon>
        <taxon>culicifacies species complex</taxon>
    </lineage>
</organism>
<feature type="compositionally biased region" description="Polar residues" evidence="1">
    <location>
        <begin position="2039"/>
        <end position="2049"/>
    </location>
</feature>
<dbReference type="PANTHER" id="PTHR21567">
    <property type="entry name" value="CLASP"/>
    <property type="match status" value="1"/>
</dbReference>
<feature type="compositionally biased region" description="Polar residues" evidence="1">
    <location>
        <begin position="1938"/>
        <end position="1956"/>
    </location>
</feature>
<feature type="compositionally biased region" description="Polar residues" evidence="1">
    <location>
        <begin position="752"/>
        <end position="770"/>
    </location>
</feature>
<feature type="compositionally biased region" description="Polar residues" evidence="1">
    <location>
        <begin position="555"/>
        <end position="582"/>
    </location>
</feature>
<dbReference type="Pfam" id="PF12348">
    <property type="entry name" value="CLASP_N"/>
    <property type="match status" value="1"/>
</dbReference>
<sequence length="2374" mass="262230">MPNDGGPSESSAIGMKLCSGNSVTSSSGNTGMHAVHGGLGMSSGGVPSESPARYRRALNVEDNHRVLSVLQLTPLWEYIIRNNELPVGLNMNELFREFLERLHDPEFQVRQHALRVLIDVIIVLRDETDIYFAPLLPPIIDNLGHPSPAVRKGALDVLKVYIAQTKLPETVMLEIMNYGMDRNPKDPLSSRYIVGVMLALPSLIQPAILTAKRTFILRAVINALGGKMVQITYQEIALKILLKIKNTIGSREFYECISVAYRRDFDLLCNVYGLPNPPKSPRRDPIVPPGEIPLGNTDMRKSWKPTVHPPGASIPLQPLSPKAQRWKSGSHGDISRAAEINDAARLRNRIGSDERLPQHDYILSKGPGGGPLLRRVSLEKIDDSKVIMETEIKINKESVTMRILEAENSNSNSISEESDEDNVNKRFGVVRVLTDSELEDSVTVKSIGGNHAATMQQDLLYSSDTEYVRRTPRRVRFGGEIVKMRTPDSDTFDQSDQDALSLSQSSNQSTQLLSSSTISDRTSSTTAPPQRSSLKSASSSSERSSSASHAIMRRQYSQSADTERSSPPSTIAMSSEFNSSISAKPRPSSAKSTMETSYMSELNSGSDPEENESPTMVKSILADEEQNTSTRPKSSHTRPKSAKPTPSSEPVESQRPASAKPDNNSAQHQPPETPDTHSRPEPKPAPSMLASSDASSILADKIEEVKQAIQGIESKINNVVMQKADSVDVVPTPQDPPPKKLESNLSLEVLMKTNSNENADNLVQDPSQAEHNNKDYTKELNIEIPKEEKLQNAPPPSPKPTNKSADSLVPSKTAPKAVRSGIPRLNTMPSPKTMRKVQESNSNAPKPTNAGGSDAKGQLTPQPANVRGRTLLRSRSATSASLKRSVYISPSSLSPKPHSGIEIIHNLLRSPSPSPHRNRRKSSATSEKSLEVLASNDKNNNNQLISSVSEGVDGRTDKCISVNEEDIFDVFGKTIATQTSADETPEVQFVPFTRAPSRLALAQIDSNGNDINGNIPSPVDVNVRDRGHSPAMSRPQSPKLSQNQQIISSWEDLGIVNRVTLVQLKSPDWRLRSQGFCSIEEALKSSDNLAKVQPYLESLLRTLLSSERNLDVIDDKVRMLVNLVSRLPLENLEDRVGQIMTGLCRQGGPGSNNVAKALMQRLPTAAIVQRLLSDDFLHAKSSKFRENALQTVLFALMTFPSTYFDIKTLISRATEAALDRKKRVRHAALDVLAVLGQISSPKLVLDVVCAAVGTRPEGNHLITAVKARLARKQLPFIGPDGSVEYAIKVPSNRSSNVIMFGADVDWIEAGSGSASPTFNRPGRNKYPSFQVENSSYEEMRQKPSFTVFDEIKQPIETSKISTNSGWTSKIPVSYSDNMSQPVGPNATRPLYGNGQSSRSYPELPDSKLAAAPFGAAKPGPMVNRKLEGNLSGIPQIANGKNSRNAISSLRFPEMDPKTNGKIMLAKNNNPYEMRTPRMRGKLYSRNSDGFMSDTIASANKQVHSDVRPATDPVVESEGFRQSRFGMRFYNPNQMGRLRPYDVGSMFLKLVPSYHRLCGSCLGCFHPLNPCTSEEQDEPPADPHQCSDNNNSATNGVENKMTVGRTLTNGEFADNPPRSMAVTREDSNIYRRIVRTHPELVRLYQWCFFKRRKESEPPAAGAEVNQSCSSSQTVERPSAEVACINLTEITSVVPFTNGTVFETPQKFFIPRAACEEREDMVDGGLVVMFPPVLTDDCRPPTAASSDVLIVVEFNEETHNKQQVTTHVQKQDVDQRPNLSPSKSYNNHSTGSNGGIGNRSNSASHGELQHYYGDNTGGTGGGTAPSTPHRTRFLGERRPSIPTINQESYIIHRDEHYDSEQDERSSNDSTSTRIISNSILNFRDRDRDRVTIVGDDAYPGAALPSGSRPGSIPSVSRPQSVTSHKSIGSGVLKHPEGRLSRTSNTSYSNASAKNSVGDNVSHRSFAGNAPEDERTEREWYGERVSTPMHSEMDGISSNQVQYESDYDEDEDDNEQNYERNLKSSATTKRYPTPSPHPLKASYSTEELSNHNLDSRQEDEHDMNDEQEMQLSRPRSRVQSASLGNLQHLDHEEMVEETRISVSPKKILKKPFLVRRSSKVAPVKEVVSGVKAKNKLNEVIFQKTLRRFEKPKDALNNCLTHLESPNWEQNISGLQFFVRLIRHHPEVIDTQIHLLSVALAKQVRNLRSQVARAACQASAEFFSTHRRCLEGEAEDIATHLLHRTADTNKFLRADATQALESMCDNVSIPKVVHIISYKGATHQNAVVRTTASKLLNKIVLQLGSEKIFALPKETRDKLILTGAHLLMEGSLETRNYTKSMFKQLSDHPNYGKVLLEVIPPRTYRNIEKTLNSIRQMS</sequence>
<feature type="compositionally biased region" description="Polar residues" evidence="1">
    <location>
        <begin position="1775"/>
        <end position="1786"/>
    </location>
</feature>
<feature type="region of interest" description="Disordered" evidence="1">
    <location>
        <begin position="751"/>
        <end position="927"/>
    </location>
</feature>
<dbReference type="GO" id="GO:0005881">
    <property type="term" value="C:cytoplasmic microtubule"/>
    <property type="evidence" value="ECO:0007669"/>
    <property type="project" value="TreeGrafter"/>
</dbReference>
<dbReference type="GO" id="GO:0008017">
    <property type="term" value="F:microtubule binding"/>
    <property type="evidence" value="ECO:0007669"/>
    <property type="project" value="TreeGrafter"/>
</dbReference>
<feature type="compositionally biased region" description="Acidic residues" evidence="1">
    <location>
        <begin position="2002"/>
        <end position="2013"/>
    </location>
</feature>
<feature type="region of interest" description="Disordered" evidence="1">
    <location>
        <begin position="1895"/>
        <end position="1976"/>
    </location>
</feature>
<feature type="domain" description="TOG" evidence="2">
    <location>
        <begin position="2132"/>
        <end position="2373"/>
    </location>
</feature>
<keyword evidence="4" id="KW-1185">Reference proteome</keyword>
<feature type="compositionally biased region" description="Low complexity" evidence="1">
    <location>
        <begin position="686"/>
        <end position="695"/>
    </location>
</feature>
<feature type="region of interest" description="Disordered" evidence="1">
    <location>
        <begin position="1758"/>
        <end position="1869"/>
    </location>
</feature>
<dbReference type="InterPro" id="IPR034085">
    <property type="entry name" value="TOG"/>
</dbReference>
<feature type="region of interest" description="Disordered" evidence="1">
    <location>
        <begin position="1572"/>
        <end position="1596"/>
    </location>
</feature>
<evidence type="ECO:0000259" key="2">
    <source>
        <dbReference type="SMART" id="SM01349"/>
    </source>
</evidence>
<dbReference type="PANTHER" id="PTHR21567:SF87">
    <property type="entry name" value="CRESCERIN-LIKE PROTEIN CHE-12"/>
    <property type="match status" value="1"/>
</dbReference>
<feature type="compositionally biased region" description="Low complexity" evidence="1">
    <location>
        <begin position="497"/>
        <end position="550"/>
    </location>
</feature>
<reference evidence="3" key="2">
    <citation type="submission" date="2020-05" db="UniProtKB">
        <authorList>
            <consortium name="EnsemblMetazoa"/>
        </authorList>
    </citation>
    <scope>IDENTIFICATION</scope>
    <source>
        <strain evidence="3">A-37</strain>
    </source>
</reference>
<feature type="region of interest" description="Disordered" evidence="1">
    <location>
        <begin position="24"/>
        <end position="48"/>
    </location>
</feature>
<reference evidence="4" key="1">
    <citation type="submission" date="2013-09" db="EMBL/GenBank/DDBJ databases">
        <title>The Genome Sequence of Anopheles culicifacies species A.</title>
        <authorList>
            <consortium name="The Broad Institute Genomics Platform"/>
            <person name="Neafsey D.E."/>
            <person name="Besansky N."/>
            <person name="Howell P."/>
            <person name="Walton C."/>
            <person name="Young S.K."/>
            <person name="Zeng Q."/>
            <person name="Gargeya S."/>
            <person name="Fitzgerald M."/>
            <person name="Haas B."/>
            <person name="Abouelleil A."/>
            <person name="Allen A.W."/>
            <person name="Alvarado L."/>
            <person name="Arachchi H.M."/>
            <person name="Berlin A.M."/>
            <person name="Chapman S.B."/>
            <person name="Gainer-Dewar J."/>
            <person name="Goldberg J."/>
            <person name="Griggs A."/>
            <person name="Gujja S."/>
            <person name="Hansen M."/>
            <person name="Howarth C."/>
            <person name="Imamovic A."/>
            <person name="Ireland A."/>
            <person name="Larimer J."/>
            <person name="McCowan C."/>
            <person name="Murphy C."/>
            <person name="Pearson M."/>
            <person name="Poon T.W."/>
            <person name="Priest M."/>
            <person name="Roberts A."/>
            <person name="Saif S."/>
            <person name="Shea T."/>
            <person name="Sisk P."/>
            <person name="Sykes S."/>
            <person name="Wortman J."/>
            <person name="Nusbaum C."/>
            <person name="Birren B."/>
        </authorList>
    </citation>
    <scope>NUCLEOTIDE SEQUENCE [LARGE SCALE GENOMIC DNA]</scope>
    <source>
        <strain evidence="4">A-37</strain>
    </source>
</reference>
<dbReference type="VEuPathDB" id="VectorBase:ACUA025210"/>
<dbReference type="SUPFAM" id="SSF48371">
    <property type="entry name" value="ARM repeat"/>
    <property type="match status" value="2"/>
</dbReference>
<feature type="region of interest" description="Disordered" evidence="1">
    <location>
        <begin position="479"/>
        <end position="695"/>
    </location>
</feature>
<dbReference type="GO" id="GO:0000226">
    <property type="term" value="P:microtubule cytoskeleton organization"/>
    <property type="evidence" value="ECO:0007669"/>
    <property type="project" value="UniProtKB-ARBA"/>
</dbReference>
<feature type="compositionally biased region" description="Polar residues" evidence="1">
    <location>
        <begin position="661"/>
        <end position="670"/>
    </location>
</feature>
<feature type="compositionally biased region" description="Polar residues" evidence="1">
    <location>
        <begin position="1911"/>
        <end position="1924"/>
    </location>
</feature>
<dbReference type="InterPro" id="IPR024395">
    <property type="entry name" value="CLASP_N_dom"/>
</dbReference>
<dbReference type="EMBL" id="AXCM01001013">
    <property type="status" value="NOT_ANNOTATED_CDS"/>
    <property type="molecule type" value="Genomic_DNA"/>
</dbReference>
<dbReference type="Gene3D" id="1.25.10.10">
    <property type="entry name" value="Leucine-rich Repeat Variant"/>
    <property type="match status" value="3"/>
</dbReference>